<proteinExistence type="predicted"/>
<dbReference type="AlphaFoldDB" id="A0A7I4Z3F3"/>
<protein>
    <submittedName>
        <fullName evidence="2">DUF4942 domain-containing protein</fullName>
    </submittedName>
</protein>
<reference evidence="2" key="1">
    <citation type="submission" date="2020-12" db="UniProtKB">
        <authorList>
            <consortium name="WormBaseParasite"/>
        </authorList>
    </citation>
    <scope>IDENTIFICATION</scope>
    <source>
        <strain evidence="2">MHco3</strain>
    </source>
</reference>
<keyword evidence="1" id="KW-1185">Reference proteome</keyword>
<accession>A0A7I4Z3F3</accession>
<dbReference type="WBParaSite" id="HCON_00183740-00001">
    <property type="protein sequence ID" value="HCON_00183740-00001"/>
    <property type="gene ID" value="HCON_00183740"/>
</dbReference>
<organism evidence="1 2">
    <name type="scientific">Haemonchus contortus</name>
    <name type="common">Barber pole worm</name>
    <dbReference type="NCBI Taxonomy" id="6289"/>
    <lineage>
        <taxon>Eukaryota</taxon>
        <taxon>Metazoa</taxon>
        <taxon>Ecdysozoa</taxon>
        <taxon>Nematoda</taxon>
        <taxon>Chromadorea</taxon>
        <taxon>Rhabditida</taxon>
        <taxon>Rhabditina</taxon>
        <taxon>Rhabditomorpha</taxon>
        <taxon>Strongyloidea</taxon>
        <taxon>Trichostrongylidae</taxon>
        <taxon>Haemonchus</taxon>
    </lineage>
</organism>
<sequence length="123" mass="13858">MLPMMVTSCTLNSDADARTFQRLREAELFTGELLSDEDVNRRRPDNTASSGKIHADRVRTGCWSRLHNMDSVALKVQHITNLDDKVIDPRALGVAYAVFRNKCAHITNMAWATEPDSIMRHGC</sequence>
<evidence type="ECO:0000313" key="2">
    <source>
        <dbReference type="WBParaSite" id="HCON_00183740-00001"/>
    </source>
</evidence>
<dbReference type="Proteomes" id="UP000025227">
    <property type="component" value="Unplaced"/>
</dbReference>
<evidence type="ECO:0000313" key="1">
    <source>
        <dbReference type="Proteomes" id="UP000025227"/>
    </source>
</evidence>
<name>A0A7I4Z3F3_HAECO</name>